<gene>
    <name evidence="7" type="ORF">SsS58_05879</name>
</gene>
<keyword evidence="1" id="KW-0805">Transcription regulation</keyword>
<evidence type="ECO:0000313" key="8">
    <source>
        <dbReference type="Proteomes" id="UP000067448"/>
    </source>
</evidence>
<dbReference type="InterPro" id="IPR036271">
    <property type="entry name" value="Tet_transcr_reg_TetR-rel_C_sf"/>
</dbReference>
<evidence type="ECO:0000256" key="3">
    <source>
        <dbReference type="ARBA" id="ARBA00023163"/>
    </source>
</evidence>
<keyword evidence="3" id="KW-0804">Transcription</keyword>
<name>A0A100JTN0_STRSC</name>
<feature type="DNA-binding region" description="H-T-H motif" evidence="4">
    <location>
        <begin position="43"/>
        <end position="62"/>
    </location>
</feature>
<dbReference type="GO" id="GO:0000976">
    <property type="term" value="F:transcription cis-regulatory region binding"/>
    <property type="evidence" value="ECO:0007669"/>
    <property type="project" value="TreeGrafter"/>
</dbReference>
<evidence type="ECO:0000256" key="4">
    <source>
        <dbReference type="PROSITE-ProRule" id="PRU00335"/>
    </source>
</evidence>
<protein>
    <submittedName>
        <fullName evidence="7">Transcriptional regulator BetI</fullName>
    </submittedName>
</protein>
<evidence type="ECO:0000256" key="5">
    <source>
        <dbReference type="SAM" id="MobiDB-lite"/>
    </source>
</evidence>
<dbReference type="OrthoDB" id="3403733at2"/>
<feature type="compositionally biased region" description="Basic and acidic residues" evidence="5">
    <location>
        <begin position="217"/>
        <end position="227"/>
    </location>
</feature>
<dbReference type="PRINTS" id="PR00455">
    <property type="entry name" value="HTHTETR"/>
</dbReference>
<dbReference type="InterPro" id="IPR041583">
    <property type="entry name" value="TetR_C_31"/>
</dbReference>
<dbReference type="AlphaFoldDB" id="A0A100JTN0"/>
<feature type="region of interest" description="Disordered" evidence="5">
    <location>
        <begin position="199"/>
        <end position="227"/>
    </location>
</feature>
<reference evidence="8" key="1">
    <citation type="submission" date="2015-11" db="EMBL/GenBank/DDBJ databases">
        <authorList>
            <consortium name="Cross-ministerial Strategic Innovation Promotion Program (SIP) consortium"/>
            <person name="Tomihama T."/>
            <person name="Ikenaga M."/>
            <person name="Sakai M."/>
            <person name="Okubo T."/>
            <person name="Ikeda S."/>
        </authorList>
    </citation>
    <scope>NUCLEOTIDE SEQUENCE [LARGE SCALE GENOMIC DNA]</scope>
    <source>
        <strain evidence="8">S58</strain>
    </source>
</reference>
<dbReference type="PROSITE" id="PS50977">
    <property type="entry name" value="HTH_TETR_2"/>
    <property type="match status" value="1"/>
</dbReference>
<comment type="caution">
    <text evidence="7">The sequence shown here is derived from an EMBL/GenBank/DDBJ whole genome shotgun (WGS) entry which is preliminary data.</text>
</comment>
<reference evidence="7 8" key="2">
    <citation type="journal article" date="2016" name="Genome Announc.">
        <title>Draft Genome Sequences of Streptomyces scabiei S58, Streptomyces turgidiscabies T45, and Streptomyces acidiscabies a10, the Pathogens of Potato Common Scab, Isolated in Japan.</title>
        <authorList>
            <person name="Tomihama T."/>
            <person name="Nishi Y."/>
            <person name="Sakai M."/>
            <person name="Ikenaga M."/>
            <person name="Okubo T."/>
            <person name="Ikeda S."/>
        </authorList>
    </citation>
    <scope>NUCLEOTIDE SEQUENCE [LARGE SCALE GENOMIC DNA]</scope>
    <source>
        <strain evidence="7 8">S58</strain>
    </source>
</reference>
<dbReference type="PANTHER" id="PTHR30055">
    <property type="entry name" value="HTH-TYPE TRANSCRIPTIONAL REGULATOR RUTR"/>
    <property type="match status" value="1"/>
</dbReference>
<accession>A0A100JTN0</accession>
<proteinExistence type="predicted"/>
<evidence type="ECO:0000256" key="2">
    <source>
        <dbReference type="ARBA" id="ARBA00023125"/>
    </source>
</evidence>
<dbReference type="PANTHER" id="PTHR30055:SF234">
    <property type="entry name" value="HTH-TYPE TRANSCRIPTIONAL REGULATOR BETI"/>
    <property type="match status" value="1"/>
</dbReference>
<dbReference type="InterPro" id="IPR009057">
    <property type="entry name" value="Homeodomain-like_sf"/>
</dbReference>
<dbReference type="InterPro" id="IPR050109">
    <property type="entry name" value="HTH-type_TetR-like_transc_reg"/>
</dbReference>
<dbReference type="EMBL" id="BCMM01000030">
    <property type="protein sequence ID" value="GAQ65470.1"/>
    <property type="molecule type" value="Genomic_DNA"/>
</dbReference>
<dbReference type="SUPFAM" id="SSF46689">
    <property type="entry name" value="Homeodomain-like"/>
    <property type="match status" value="1"/>
</dbReference>
<evidence type="ECO:0000313" key="7">
    <source>
        <dbReference type="EMBL" id="GAQ65470.1"/>
    </source>
</evidence>
<evidence type="ECO:0000256" key="1">
    <source>
        <dbReference type="ARBA" id="ARBA00023015"/>
    </source>
</evidence>
<organism evidence="7 8">
    <name type="scientific">Streptomyces scabiei</name>
    <dbReference type="NCBI Taxonomy" id="1930"/>
    <lineage>
        <taxon>Bacteria</taxon>
        <taxon>Bacillati</taxon>
        <taxon>Actinomycetota</taxon>
        <taxon>Actinomycetes</taxon>
        <taxon>Kitasatosporales</taxon>
        <taxon>Streptomycetaceae</taxon>
        <taxon>Streptomyces</taxon>
    </lineage>
</organism>
<feature type="domain" description="HTH tetR-type" evidence="6">
    <location>
        <begin position="20"/>
        <end position="80"/>
    </location>
</feature>
<keyword evidence="2 4" id="KW-0238">DNA-binding</keyword>
<dbReference type="Proteomes" id="UP000067448">
    <property type="component" value="Unassembled WGS sequence"/>
</dbReference>
<dbReference type="Pfam" id="PF17940">
    <property type="entry name" value="TetR_C_31"/>
    <property type="match status" value="1"/>
</dbReference>
<reference evidence="8" key="3">
    <citation type="submission" date="2016-02" db="EMBL/GenBank/DDBJ databases">
        <title>Draft genome of pathogenic Streptomyces sp. in Japan.</title>
        <authorList>
            <person name="Tomihama T."/>
            <person name="Ikenaga M."/>
            <person name="Sakai M."/>
            <person name="Okubo T."/>
            <person name="Ikeda S."/>
        </authorList>
    </citation>
    <scope>NUCLEOTIDE SEQUENCE [LARGE SCALE GENOMIC DNA]</scope>
    <source>
        <strain evidence="8">S58</strain>
    </source>
</reference>
<sequence length="227" mass="24830">MTAEAETDGEIGQEARPGYGEGRGALLEAAVRVVARGGLRKLTYRAVAAEAGVTHGLVAHHFGSRDTLLEEALRWCVTRSIETSSLVPASGRLEDFAATLADFIAADPDLQAFQFELKLEASRRPELRHHVDLLYDAYRDAVREALACFDVPREMTEIVFAALDGLVFHQVTSGAPNRTEEGVDALRRLLAAHRAQASPRRVGGTLNEPKLSCTHFRSGDDEHFPRA</sequence>
<dbReference type="Pfam" id="PF00440">
    <property type="entry name" value="TetR_N"/>
    <property type="match status" value="1"/>
</dbReference>
<evidence type="ECO:0000259" key="6">
    <source>
        <dbReference type="PROSITE" id="PS50977"/>
    </source>
</evidence>
<dbReference type="RefSeq" id="WP_079081908.1">
    <property type="nucleotide sequence ID" value="NZ_BCMM01000030.1"/>
</dbReference>
<dbReference type="InterPro" id="IPR001647">
    <property type="entry name" value="HTH_TetR"/>
</dbReference>
<dbReference type="SUPFAM" id="SSF48498">
    <property type="entry name" value="Tetracyclin repressor-like, C-terminal domain"/>
    <property type="match status" value="1"/>
</dbReference>
<dbReference type="GO" id="GO:0003700">
    <property type="term" value="F:DNA-binding transcription factor activity"/>
    <property type="evidence" value="ECO:0007669"/>
    <property type="project" value="TreeGrafter"/>
</dbReference>
<dbReference type="Gene3D" id="1.10.357.10">
    <property type="entry name" value="Tetracycline Repressor, domain 2"/>
    <property type="match status" value="1"/>
</dbReference>